<evidence type="ECO:0000313" key="2">
    <source>
        <dbReference type="EMBL" id="PNT98460.1"/>
    </source>
</evidence>
<keyword evidence="1" id="KW-0067">ATP-binding</keyword>
<feature type="binding site" evidence="1">
    <location>
        <begin position="21"/>
        <end position="28"/>
    </location>
    <ligand>
        <name>ATP</name>
        <dbReference type="ChEBI" id="CHEBI:30616"/>
    </ligand>
</feature>
<dbReference type="NCBIfam" id="NF007148">
    <property type="entry name" value="PRK09585.3-2"/>
    <property type="match status" value="1"/>
</dbReference>
<gene>
    <name evidence="1" type="primary">anmK</name>
    <name evidence="2" type="ORF">CDQ84_10940</name>
</gene>
<dbReference type="GO" id="GO:0006040">
    <property type="term" value="P:amino sugar metabolic process"/>
    <property type="evidence" value="ECO:0007669"/>
    <property type="project" value="InterPro"/>
</dbReference>
<reference evidence="2 3" key="1">
    <citation type="submission" date="2017-06" db="EMBL/GenBank/DDBJ databases">
        <title>Investigating the central metabolism of Clostridium thermosuccinogenes.</title>
        <authorList>
            <person name="Koendjbiharie J.G."/>
            <person name="van Kranenburg R."/>
        </authorList>
    </citation>
    <scope>NUCLEOTIDE SEQUENCE [LARGE SCALE GENOMIC DNA]</scope>
    <source>
        <strain evidence="2 3">DSM 5806</strain>
    </source>
</reference>
<comment type="pathway">
    <text evidence="1">Cell wall biogenesis; peptidoglycan recycling.</text>
</comment>
<dbReference type="UniPathway" id="UPA00343"/>
<protein>
    <recommendedName>
        <fullName evidence="1">Anhydro-N-acetylmuramic acid kinase</fullName>
        <ecNumber evidence="1">2.7.1.170</ecNumber>
    </recommendedName>
    <alternativeName>
        <fullName evidence="1">AnhMurNAc kinase</fullName>
    </alternativeName>
</protein>
<dbReference type="Gene3D" id="3.30.420.40">
    <property type="match status" value="2"/>
</dbReference>
<dbReference type="PANTHER" id="PTHR30605">
    <property type="entry name" value="ANHYDRO-N-ACETYLMURAMIC ACID KINASE"/>
    <property type="match status" value="1"/>
</dbReference>
<dbReference type="AlphaFoldDB" id="A0A2K2FI62"/>
<dbReference type="InterPro" id="IPR043129">
    <property type="entry name" value="ATPase_NBD"/>
</dbReference>
<sequence>MHRLMEIAKKEVRRVVGLMSGTSVDGIDAALVEITGTGEDLKANLVAFENMPYPEDIRFKIFELFEPHKSTVDKIGYMNFLLGELFAEAALAVIRKAGLSPKDIDIIGSHGQTIYHSPQVDSQDGYDIRYTVQIGEGAVIANRTGIVCVSDFRVADMAAGGQGAPLVPYTEFILYRSKDKNILLQNIGGIGNITVIPAGCAPDRVYAFDTGPGNMVIDGMVSRITGGIKKMDEGGVIARSGKINEKLLNMLTDDPYFSQPPPKSTGREYFGGDYVNRIFEYMRSSGISDEDGVATVTYLTAWSIADAYRRFVKDNCAADRLIIGGGGSYNPVLVDFIRREMAQYGIETLTQEDIGFSSDAKEAVAFAILADRTVHGEANNLPGVTGARQPVVMGKISL</sequence>
<dbReference type="OrthoDB" id="9763949at2"/>
<keyword evidence="1" id="KW-0808">Transferase</keyword>
<dbReference type="NCBIfam" id="NF007142">
    <property type="entry name" value="PRK09585.2-1"/>
    <property type="match status" value="1"/>
</dbReference>
<comment type="pathway">
    <text evidence="1">Amino-sugar metabolism; 1,6-anhydro-N-acetylmuramate degradation.</text>
</comment>
<dbReference type="Pfam" id="PF03702">
    <property type="entry name" value="AnmK"/>
    <property type="match status" value="1"/>
</dbReference>
<accession>A0A2K2FI62</accession>
<dbReference type="CDD" id="cd24050">
    <property type="entry name" value="ASKHA_NBD_ANMK"/>
    <property type="match status" value="1"/>
</dbReference>
<dbReference type="Proteomes" id="UP000236151">
    <property type="component" value="Unassembled WGS sequence"/>
</dbReference>
<dbReference type="SUPFAM" id="SSF53067">
    <property type="entry name" value="Actin-like ATPase domain"/>
    <property type="match status" value="1"/>
</dbReference>
<evidence type="ECO:0000256" key="1">
    <source>
        <dbReference type="HAMAP-Rule" id="MF_01270"/>
    </source>
</evidence>
<comment type="similarity">
    <text evidence="1">Belongs to the anhydro-N-acetylmuramic acid kinase family.</text>
</comment>
<dbReference type="GO" id="GO:0097175">
    <property type="term" value="P:1,6-anhydro-N-acetyl-beta-muramic acid catabolic process"/>
    <property type="evidence" value="ECO:0007669"/>
    <property type="project" value="UniProtKB-UniRule"/>
</dbReference>
<keyword evidence="1" id="KW-0119">Carbohydrate metabolism</keyword>
<dbReference type="EMBL" id="NIOJ01000027">
    <property type="protein sequence ID" value="PNT98460.1"/>
    <property type="molecule type" value="Genomic_DNA"/>
</dbReference>
<name>A0A2K2FI62_9CLOT</name>
<proteinExistence type="inferred from homology"/>
<dbReference type="GO" id="GO:0016301">
    <property type="term" value="F:kinase activity"/>
    <property type="evidence" value="ECO:0007669"/>
    <property type="project" value="UniProtKB-KW"/>
</dbReference>
<keyword evidence="3" id="KW-1185">Reference proteome</keyword>
<dbReference type="GO" id="GO:0009254">
    <property type="term" value="P:peptidoglycan turnover"/>
    <property type="evidence" value="ECO:0007669"/>
    <property type="project" value="UniProtKB-UniRule"/>
</dbReference>
<dbReference type="GO" id="GO:0005524">
    <property type="term" value="F:ATP binding"/>
    <property type="evidence" value="ECO:0007669"/>
    <property type="project" value="UniProtKB-UniRule"/>
</dbReference>
<keyword evidence="1" id="KW-0547">Nucleotide-binding</keyword>
<dbReference type="KEGG" id="cthd:CDO33_11775"/>
<dbReference type="PANTHER" id="PTHR30605:SF0">
    <property type="entry name" value="ANHYDRO-N-ACETYLMURAMIC ACID KINASE"/>
    <property type="match status" value="1"/>
</dbReference>
<dbReference type="InterPro" id="IPR005338">
    <property type="entry name" value="Anhydro_N_Ac-Mur_kinase"/>
</dbReference>
<evidence type="ECO:0000313" key="3">
    <source>
        <dbReference type="Proteomes" id="UP000236151"/>
    </source>
</evidence>
<keyword evidence="1 2" id="KW-0418">Kinase</keyword>
<comment type="function">
    <text evidence="1">Catalyzes the specific phosphorylation of 1,6-anhydro-N-acetylmuramic acid (anhMurNAc) with the simultaneous cleavage of the 1,6-anhydro ring, generating MurNAc-6-P. Is required for the utilization of anhMurNAc either imported from the medium or derived from its own cell wall murein, and thus plays a role in cell wall recycling.</text>
</comment>
<dbReference type="GO" id="GO:0016773">
    <property type="term" value="F:phosphotransferase activity, alcohol group as acceptor"/>
    <property type="evidence" value="ECO:0007669"/>
    <property type="project" value="UniProtKB-UniRule"/>
</dbReference>
<dbReference type="UniPathway" id="UPA00544"/>
<dbReference type="HAMAP" id="MF_01270">
    <property type="entry name" value="AnhMurNAc_kinase"/>
    <property type="match status" value="1"/>
</dbReference>
<comment type="catalytic activity">
    <reaction evidence="1">
        <text>1,6-anhydro-N-acetyl-beta-muramate + ATP + H2O = N-acetyl-D-muramate 6-phosphate + ADP + H(+)</text>
        <dbReference type="Rhea" id="RHEA:24952"/>
        <dbReference type="ChEBI" id="CHEBI:15377"/>
        <dbReference type="ChEBI" id="CHEBI:15378"/>
        <dbReference type="ChEBI" id="CHEBI:30616"/>
        <dbReference type="ChEBI" id="CHEBI:58690"/>
        <dbReference type="ChEBI" id="CHEBI:58722"/>
        <dbReference type="ChEBI" id="CHEBI:456216"/>
        <dbReference type="EC" id="2.7.1.170"/>
    </reaction>
</comment>
<comment type="caution">
    <text evidence="2">The sequence shown here is derived from an EMBL/GenBank/DDBJ whole genome shotgun (WGS) entry which is preliminary data.</text>
</comment>
<dbReference type="RefSeq" id="WP_103081782.1">
    <property type="nucleotide sequence ID" value="NZ_CP021850.1"/>
</dbReference>
<dbReference type="EC" id="2.7.1.170" evidence="1"/>
<organism evidence="2 3">
    <name type="scientific">Clostridium thermosuccinogenes</name>
    <dbReference type="NCBI Taxonomy" id="84032"/>
    <lineage>
        <taxon>Bacteria</taxon>
        <taxon>Bacillati</taxon>
        <taxon>Bacillota</taxon>
        <taxon>Clostridia</taxon>
        <taxon>Eubacteriales</taxon>
        <taxon>Clostridiaceae</taxon>
        <taxon>Clostridium</taxon>
    </lineage>
</organism>